<dbReference type="Gene3D" id="3.40.50.410">
    <property type="entry name" value="von Willebrand factor, type A domain"/>
    <property type="match status" value="1"/>
</dbReference>
<proteinExistence type="predicted"/>
<dbReference type="EMBL" id="UOGL01000266">
    <property type="protein sequence ID" value="VAX38851.1"/>
    <property type="molecule type" value="Genomic_DNA"/>
</dbReference>
<reference evidence="2" key="1">
    <citation type="submission" date="2018-06" db="EMBL/GenBank/DDBJ databases">
        <authorList>
            <person name="Zhirakovskaya E."/>
        </authorList>
    </citation>
    <scope>NUCLEOTIDE SEQUENCE</scope>
</reference>
<dbReference type="PANTHER" id="PTHR33608:SF7">
    <property type="entry name" value="DUF58 DOMAIN-CONTAINING PROTEIN"/>
    <property type="match status" value="1"/>
</dbReference>
<dbReference type="InterPro" id="IPR002881">
    <property type="entry name" value="DUF58"/>
</dbReference>
<protein>
    <recommendedName>
        <fullName evidence="1">DUF58 domain-containing protein</fullName>
    </recommendedName>
</protein>
<sequence length="304" mass="35106">MATSKNNISIEDPTALAKFGKLEVVARLVVEGYIIGQHKSPYKGSSIEFVEHRQYYPGDEIRHIDWRAYGKTGKYYIKEYEDETNLRCYLLVDGSGSMNYGESTLSKFDYARYLASSLGYLLLSQRDATGLMTFDTEVRERCEPSSNPHSFQQLVNTLENFKPGGETSLGGVFEKIVPTLKRRSLVVILSDCFDRIKPLMTAIKKLRHARNEILLFHIIAPEEEEFPFSKPTQFRDLENLSHRKLVEPHSLRKAYLEQFNEFCTDLQNKCAGMGVDYQKMTTDEPYQKALGKFLDIRIRKKKKR</sequence>
<accession>A0A3B1DIV0</accession>
<dbReference type="CDD" id="cd00198">
    <property type="entry name" value="vWFA"/>
    <property type="match status" value="1"/>
</dbReference>
<feature type="domain" description="DUF58" evidence="1">
    <location>
        <begin position="51"/>
        <end position="258"/>
    </location>
</feature>
<dbReference type="InterPro" id="IPR036465">
    <property type="entry name" value="vWFA_dom_sf"/>
</dbReference>
<gene>
    <name evidence="2" type="ORF">MNBD_PLANCTO02-3325</name>
</gene>
<dbReference type="Pfam" id="PF01882">
    <property type="entry name" value="DUF58"/>
    <property type="match status" value="1"/>
</dbReference>
<organism evidence="2">
    <name type="scientific">hydrothermal vent metagenome</name>
    <dbReference type="NCBI Taxonomy" id="652676"/>
    <lineage>
        <taxon>unclassified sequences</taxon>
        <taxon>metagenomes</taxon>
        <taxon>ecological metagenomes</taxon>
    </lineage>
</organism>
<evidence type="ECO:0000313" key="2">
    <source>
        <dbReference type="EMBL" id="VAX38851.1"/>
    </source>
</evidence>
<dbReference type="PANTHER" id="PTHR33608">
    <property type="entry name" value="BLL2464 PROTEIN"/>
    <property type="match status" value="1"/>
</dbReference>
<evidence type="ECO:0000259" key="1">
    <source>
        <dbReference type="Pfam" id="PF01882"/>
    </source>
</evidence>
<dbReference type="SUPFAM" id="SSF53300">
    <property type="entry name" value="vWA-like"/>
    <property type="match status" value="1"/>
</dbReference>
<dbReference type="AlphaFoldDB" id="A0A3B1DIV0"/>
<name>A0A3B1DIV0_9ZZZZ</name>